<dbReference type="EMBL" id="CP015136">
    <property type="protein sequence ID" value="AMY07830.1"/>
    <property type="molecule type" value="Genomic_DNA"/>
</dbReference>
<dbReference type="SUPFAM" id="SSF55785">
    <property type="entry name" value="PYP-like sensor domain (PAS domain)"/>
    <property type="match status" value="2"/>
</dbReference>
<evidence type="ECO:0000256" key="8">
    <source>
        <dbReference type="ARBA" id="ARBA00022989"/>
    </source>
</evidence>
<dbReference type="SMART" id="SM00086">
    <property type="entry name" value="PAC"/>
    <property type="match status" value="2"/>
</dbReference>
<evidence type="ECO:0000313" key="16">
    <source>
        <dbReference type="Proteomes" id="UP000076079"/>
    </source>
</evidence>
<feature type="domain" description="PAC" evidence="14">
    <location>
        <begin position="341"/>
        <end position="393"/>
    </location>
</feature>
<dbReference type="InterPro" id="IPR013767">
    <property type="entry name" value="PAS_fold"/>
</dbReference>
<evidence type="ECO:0000256" key="12">
    <source>
        <dbReference type="SAM" id="Phobius"/>
    </source>
</evidence>
<dbReference type="STRING" id="1855912.LuPra_01011"/>
<dbReference type="InterPro" id="IPR025201">
    <property type="entry name" value="KdpD_TM"/>
</dbReference>
<comment type="subcellular location">
    <subcellularLocation>
        <location evidence="1">Membrane</location>
        <topology evidence="1">Multi-pass membrane protein</topology>
    </subcellularLocation>
</comment>
<feature type="transmembrane region" description="Helical" evidence="12">
    <location>
        <begin position="102"/>
        <end position="122"/>
    </location>
</feature>
<accession>A0A143PHT1</accession>
<keyword evidence="8 12" id="KW-1133">Transmembrane helix</keyword>
<feature type="domain" description="PAS" evidence="13">
    <location>
        <begin position="135"/>
        <end position="180"/>
    </location>
</feature>
<reference evidence="15 16" key="1">
    <citation type="journal article" date="2016" name="Genome Announc.">
        <title>First Complete Genome Sequence of a Subdivision 6 Acidobacterium Strain.</title>
        <authorList>
            <person name="Huang S."/>
            <person name="Vieira S."/>
            <person name="Bunk B."/>
            <person name="Riedel T."/>
            <person name="Sproer C."/>
            <person name="Overmann J."/>
        </authorList>
    </citation>
    <scope>NUCLEOTIDE SEQUENCE [LARGE SCALE GENOMIC DNA]</scope>
    <source>
        <strain evidence="16">DSM 100886 HEG_-6_39</strain>
    </source>
</reference>
<keyword evidence="7" id="KW-0067">ATP-binding</keyword>
<dbReference type="InterPro" id="IPR038318">
    <property type="entry name" value="KdpD_sf"/>
</dbReference>
<keyword evidence="10 12" id="KW-0472">Membrane</keyword>
<dbReference type="Gene3D" id="3.30.450.20">
    <property type="entry name" value="PAS domain"/>
    <property type="match status" value="2"/>
</dbReference>
<gene>
    <name evidence="15" type="primary">yegE</name>
    <name evidence="15" type="ORF">LuPra_01011</name>
</gene>
<dbReference type="Pfam" id="PF13493">
    <property type="entry name" value="DUF4118"/>
    <property type="match status" value="1"/>
</dbReference>
<dbReference type="GO" id="GO:0000160">
    <property type="term" value="P:phosphorelay signal transduction system"/>
    <property type="evidence" value="ECO:0007669"/>
    <property type="project" value="UniProtKB-KW"/>
</dbReference>
<proteinExistence type="predicted"/>
<dbReference type="GO" id="GO:0006355">
    <property type="term" value="P:regulation of DNA-templated transcription"/>
    <property type="evidence" value="ECO:0007669"/>
    <property type="project" value="InterPro"/>
</dbReference>
<keyword evidence="3 15" id="KW-0808">Transferase</keyword>
<evidence type="ECO:0000256" key="10">
    <source>
        <dbReference type="ARBA" id="ARBA00023136"/>
    </source>
</evidence>
<dbReference type="GO" id="GO:0005524">
    <property type="term" value="F:ATP binding"/>
    <property type="evidence" value="ECO:0007669"/>
    <property type="project" value="UniProtKB-KW"/>
</dbReference>
<dbReference type="SMART" id="SM00091">
    <property type="entry name" value="PAS"/>
    <property type="match status" value="2"/>
</dbReference>
<dbReference type="AlphaFoldDB" id="A0A143PHT1"/>
<evidence type="ECO:0000259" key="13">
    <source>
        <dbReference type="PROSITE" id="PS50112"/>
    </source>
</evidence>
<dbReference type="Proteomes" id="UP000076079">
    <property type="component" value="Chromosome"/>
</dbReference>
<keyword evidence="16" id="KW-1185">Reference proteome</keyword>
<evidence type="ECO:0000256" key="4">
    <source>
        <dbReference type="ARBA" id="ARBA00022692"/>
    </source>
</evidence>
<dbReference type="Gene3D" id="1.20.120.620">
    <property type="entry name" value="Backbone structure of the membrane domain of e. Coli histidine kinase receptor kdpd"/>
    <property type="match status" value="1"/>
</dbReference>
<dbReference type="NCBIfam" id="TIGR00229">
    <property type="entry name" value="sensory_box"/>
    <property type="match status" value="2"/>
</dbReference>
<evidence type="ECO:0000256" key="9">
    <source>
        <dbReference type="ARBA" id="ARBA00023012"/>
    </source>
</evidence>
<evidence type="ECO:0000256" key="2">
    <source>
        <dbReference type="ARBA" id="ARBA00022553"/>
    </source>
</evidence>
<dbReference type="Pfam" id="PF00989">
    <property type="entry name" value="PAS"/>
    <property type="match status" value="1"/>
</dbReference>
<dbReference type="CDD" id="cd00130">
    <property type="entry name" value="PAS"/>
    <property type="match status" value="2"/>
</dbReference>
<keyword evidence="15" id="KW-0548">Nucleotidyltransferase</keyword>
<evidence type="ECO:0000256" key="3">
    <source>
        <dbReference type="ARBA" id="ARBA00022679"/>
    </source>
</evidence>
<reference evidence="16" key="2">
    <citation type="submission" date="2016-04" db="EMBL/GenBank/DDBJ databases">
        <title>First Complete Genome Sequence of a Subdivision 6 Acidobacterium.</title>
        <authorList>
            <person name="Huang S."/>
            <person name="Vieira S."/>
            <person name="Bunk B."/>
            <person name="Riedel T."/>
            <person name="Sproeer C."/>
            <person name="Overmann J."/>
        </authorList>
    </citation>
    <scope>NUCLEOTIDE SEQUENCE [LARGE SCALE GENOMIC DNA]</scope>
    <source>
        <strain evidence="16">DSM 100886 HEG_-6_39</strain>
    </source>
</reference>
<dbReference type="InterPro" id="IPR035965">
    <property type="entry name" value="PAS-like_dom_sf"/>
</dbReference>
<dbReference type="InterPro" id="IPR000014">
    <property type="entry name" value="PAS"/>
</dbReference>
<keyword evidence="4 12" id="KW-0812">Transmembrane</keyword>
<evidence type="ECO:0000256" key="5">
    <source>
        <dbReference type="ARBA" id="ARBA00022741"/>
    </source>
</evidence>
<organism evidence="15 16">
    <name type="scientific">Luteitalea pratensis</name>
    <dbReference type="NCBI Taxonomy" id="1855912"/>
    <lineage>
        <taxon>Bacteria</taxon>
        <taxon>Pseudomonadati</taxon>
        <taxon>Acidobacteriota</taxon>
        <taxon>Vicinamibacteria</taxon>
        <taxon>Vicinamibacterales</taxon>
        <taxon>Vicinamibacteraceae</taxon>
        <taxon>Luteitalea</taxon>
    </lineage>
</organism>
<evidence type="ECO:0000259" key="14">
    <source>
        <dbReference type="PROSITE" id="PS50113"/>
    </source>
</evidence>
<evidence type="ECO:0000256" key="1">
    <source>
        <dbReference type="ARBA" id="ARBA00004141"/>
    </source>
</evidence>
<evidence type="ECO:0000256" key="11">
    <source>
        <dbReference type="SAM" id="Coils"/>
    </source>
</evidence>
<dbReference type="InterPro" id="IPR013656">
    <property type="entry name" value="PAS_4"/>
</dbReference>
<sequence length="425" mass="45721">MHASQSAHLDDHADGLGSHAFRETAMTYVAALIALGTAILARHVLSPWIGATLPFVTVLGAVAAAACLGGYRPAALVAVLGYALSAWLLVPDHAVPSNASEFGGWLGLAAYLLTCALIVGFVEMARRRHAADREARAVQRAALRNVEEAVVTANAHGWVTSMNPVAERLTGWREIDAIGQPIDVVVRLMDASTGTPIGSPAALGIDQDCVMVGLARRTVLVSRHGTERDVDESTVPLRDGQGFQTGIVMILTDTTESRREERERQAQLRELRRRASIVEASSDAIVVTGMDGTIVTWNTAATRLFGHADALGKHVSLIVPRQRVAEEAAILGGVLAGCRTEHYETECLRADGQRLIVSLSISPIRNERGQVTGAGLIARDVTRQRHAEQRDRALLAQAIAEKKSLAEDLQRLAEALSERDRYKNA</sequence>
<dbReference type="InterPro" id="IPR052155">
    <property type="entry name" value="Biofilm_reg_signaling"/>
</dbReference>
<dbReference type="Pfam" id="PF08448">
    <property type="entry name" value="PAS_4"/>
    <property type="match status" value="1"/>
</dbReference>
<dbReference type="KEGG" id="abac:LuPra_01011"/>
<name>A0A143PHT1_LUTPR</name>
<protein>
    <submittedName>
        <fullName evidence="15">Putative diguanylate cyclase YegE</fullName>
        <ecNumber evidence="15">2.7.7.65</ecNumber>
    </submittedName>
</protein>
<keyword evidence="11" id="KW-0175">Coiled coil</keyword>
<keyword evidence="2" id="KW-0597">Phosphoprotein</keyword>
<keyword evidence="9" id="KW-0902">Two-component regulatory system</keyword>
<feature type="domain" description="PAC" evidence="14">
    <location>
        <begin position="214"/>
        <end position="266"/>
    </location>
</feature>
<dbReference type="PANTHER" id="PTHR44757:SF2">
    <property type="entry name" value="BIOFILM ARCHITECTURE MAINTENANCE PROTEIN MBAA"/>
    <property type="match status" value="1"/>
</dbReference>
<feature type="transmembrane region" description="Helical" evidence="12">
    <location>
        <begin position="48"/>
        <end position="67"/>
    </location>
</feature>
<dbReference type="GO" id="GO:0052621">
    <property type="term" value="F:diguanylate cyclase activity"/>
    <property type="evidence" value="ECO:0007669"/>
    <property type="project" value="UniProtKB-EC"/>
</dbReference>
<dbReference type="RefSeq" id="WP_162271299.1">
    <property type="nucleotide sequence ID" value="NZ_CP015136.1"/>
</dbReference>
<keyword evidence="5" id="KW-0547">Nucleotide-binding</keyword>
<feature type="transmembrane region" description="Helical" evidence="12">
    <location>
        <begin position="74"/>
        <end position="90"/>
    </location>
</feature>
<feature type="coiled-coil region" evidence="11">
    <location>
        <begin position="395"/>
        <end position="425"/>
    </location>
</feature>
<dbReference type="PANTHER" id="PTHR44757">
    <property type="entry name" value="DIGUANYLATE CYCLASE DGCP"/>
    <property type="match status" value="1"/>
</dbReference>
<evidence type="ECO:0000256" key="6">
    <source>
        <dbReference type="ARBA" id="ARBA00022777"/>
    </source>
</evidence>
<dbReference type="GO" id="GO:0016301">
    <property type="term" value="F:kinase activity"/>
    <property type="evidence" value="ECO:0007669"/>
    <property type="project" value="UniProtKB-KW"/>
</dbReference>
<dbReference type="InterPro" id="IPR000700">
    <property type="entry name" value="PAS-assoc_C"/>
</dbReference>
<evidence type="ECO:0000256" key="7">
    <source>
        <dbReference type="ARBA" id="ARBA00022840"/>
    </source>
</evidence>
<evidence type="ECO:0000313" key="15">
    <source>
        <dbReference type="EMBL" id="AMY07830.1"/>
    </source>
</evidence>
<keyword evidence="6" id="KW-0418">Kinase</keyword>
<feature type="transmembrane region" description="Helical" evidence="12">
    <location>
        <begin position="25"/>
        <end position="42"/>
    </location>
</feature>
<dbReference type="EC" id="2.7.7.65" evidence="15"/>
<dbReference type="InterPro" id="IPR001610">
    <property type="entry name" value="PAC"/>
</dbReference>
<dbReference type="PROSITE" id="PS50112">
    <property type="entry name" value="PAS"/>
    <property type="match status" value="2"/>
</dbReference>
<dbReference type="GO" id="GO:0016020">
    <property type="term" value="C:membrane"/>
    <property type="evidence" value="ECO:0007669"/>
    <property type="project" value="UniProtKB-SubCell"/>
</dbReference>
<feature type="domain" description="PAS" evidence="13">
    <location>
        <begin position="270"/>
        <end position="306"/>
    </location>
</feature>
<dbReference type="PROSITE" id="PS50113">
    <property type="entry name" value="PAC"/>
    <property type="match status" value="2"/>
</dbReference>